<evidence type="ECO:0000313" key="6">
    <source>
        <dbReference type="Proteomes" id="UP001595824"/>
    </source>
</evidence>
<comment type="subcellular location">
    <subcellularLocation>
        <location evidence="1">Golgi apparatus membrane</location>
        <topology evidence="1">Peripheral membrane protein</topology>
        <orientation evidence="1">Cytoplasmic side</orientation>
    </subcellularLocation>
</comment>
<evidence type="ECO:0000256" key="4">
    <source>
        <dbReference type="ARBA" id="ARBA00023136"/>
    </source>
</evidence>
<gene>
    <name evidence="5" type="ORF">ACFPC0_14220</name>
</gene>
<name>A0ABV8TEH4_9ACTN</name>
<protein>
    <submittedName>
        <fullName evidence="5">GPP34 family phosphoprotein</fullName>
    </submittedName>
</protein>
<reference evidence="6" key="1">
    <citation type="journal article" date="2019" name="Int. J. Syst. Evol. Microbiol.">
        <title>The Global Catalogue of Microorganisms (GCM) 10K type strain sequencing project: providing services to taxonomists for standard genome sequencing and annotation.</title>
        <authorList>
            <consortium name="The Broad Institute Genomics Platform"/>
            <consortium name="The Broad Institute Genome Sequencing Center for Infectious Disease"/>
            <person name="Wu L."/>
            <person name="Ma J."/>
        </authorList>
    </citation>
    <scope>NUCLEOTIDE SEQUENCE [LARGE SCALE GENOMIC DNA]</scope>
    <source>
        <strain evidence="6">PCU 347</strain>
    </source>
</reference>
<dbReference type="InterPro" id="IPR038261">
    <property type="entry name" value="GPP34-like_sf"/>
</dbReference>
<comment type="caution">
    <text evidence="5">The sequence shown here is derived from an EMBL/GenBank/DDBJ whole genome shotgun (WGS) entry which is preliminary data.</text>
</comment>
<evidence type="ECO:0000256" key="3">
    <source>
        <dbReference type="ARBA" id="ARBA00023121"/>
    </source>
</evidence>
<keyword evidence="3" id="KW-0446">Lipid-binding</keyword>
<proteinExistence type="predicted"/>
<evidence type="ECO:0000313" key="5">
    <source>
        <dbReference type="EMBL" id="MFC4328955.1"/>
    </source>
</evidence>
<keyword evidence="6" id="KW-1185">Reference proteome</keyword>
<dbReference type="Pfam" id="PF05719">
    <property type="entry name" value="GPP34"/>
    <property type="match status" value="1"/>
</dbReference>
<organism evidence="5 6">
    <name type="scientific">Streptomyces andamanensis</name>
    <dbReference type="NCBI Taxonomy" id="1565035"/>
    <lineage>
        <taxon>Bacteria</taxon>
        <taxon>Bacillati</taxon>
        <taxon>Actinomycetota</taxon>
        <taxon>Actinomycetes</taxon>
        <taxon>Kitasatosporales</taxon>
        <taxon>Streptomycetaceae</taxon>
        <taxon>Streptomyces</taxon>
    </lineage>
</organism>
<dbReference type="InterPro" id="IPR008628">
    <property type="entry name" value="GPP34-like"/>
</dbReference>
<evidence type="ECO:0000256" key="2">
    <source>
        <dbReference type="ARBA" id="ARBA00023034"/>
    </source>
</evidence>
<dbReference type="Gene3D" id="1.10.3630.10">
    <property type="entry name" value="yeast vps74-n-term truncation variant domain like"/>
    <property type="match status" value="1"/>
</dbReference>
<keyword evidence="4" id="KW-0472">Membrane</keyword>
<dbReference type="Proteomes" id="UP001595824">
    <property type="component" value="Unassembled WGS sequence"/>
</dbReference>
<sequence length="229" mass="23786">MTDGARPAAPRRPPLSLPARLSLLAWDTARPPHGGVLPRLVRAGALAELAQRGLLVDDHGIATPADLDSSTGDPVLDGLLELVRESGPRPWRAWVGAWAGYTFTAVREQLTAGGWLRAGPRRALGFLPPARYTPARAGVPAALRERARRLLDGTRPAATADARDALVVVLAVAAGLLPAPPGADRAARERRADDLAGRAAAADPALGRVLDELRAALSATVPAAAPARG</sequence>
<evidence type="ECO:0000256" key="1">
    <source>
        <dbReference type="ARBA" id="ARBA00004255"/>
    </source>
</evidence>
<dbReference type="EMBL" id="JBHSDP010000014">
    <property type="protein sequence ID" value="MFC4328955.1"/>
    <property type="molecule type" value="Genomic_DNA"/>
</dbReference>
<accession>A0ABV8TEH4</accession>
<keyword evidence="2" id="KW-0333">Golgi apparatus</keyword>
<dbReference type="RefSeq" id="WP_381739313.1">
    <property type="nucleotide sequence ID" value="NZ_JBHSDP010000014.1"/>
</dbReference>